<dbReference type="OrthoDB" id="1306045at2759"/>
<gene>
    <name evidence="1" type="ORF">H5410_027107</name>
</gene>
<comment type="caution">
    <text evidence="1">The sequence shown here is derived from an EMBL/GenBank/DDBJ whole genome shotgun (WGS) entry which is preliminary data.</text>
</comment>
<evidence type="ECO:0000313" key="2">
    <source>
        <dbReference type="Proteomes" id="UP000824120"/>
    </source>
</evidence>
<dbReference type="EMBL" id="JACXVP010000005">
    <property type="protein sequence ID" value="KAG5605615.1"/>
    <property type="molecule type" value="Genomic_DNA"/>
</dbReference>
<evidence type="ECO:0000313" key="1">
    <source>
        <dbReference type="EMBL" id="KAG5605615.1"/>
    </source>
</evidence>
<reference evidence="1 2" key="1">
    <citation type="submission" date="2020-09" db="EMBL/GenBank/DDBJ databases">
        <title>De no assembly of potato wild relative species, Solanum commersonii.</title>
        <authorList>
            <person name="Cho K."/>
        </authorList>
    </citation>
    <scope>NUCLEOTIDE SEQUENCE [LARGE SCALE GENOMIC DNA]</scope>
    <source>
        <strain evidence="1">LZ3.2</strain>
        <tissue evidence="1">Leaf</tissue>
    </source>
</reference>
<dbReference type="InterPro" id="IPR038765">
    <property type="entry name" value="Papain-like_cys_pep_sf"/>
</dbReference>
<accession>A0A9J5Z111</accession>
<keyword evidence="2" id="KW-1185">Reference proteome</keyword>
<sequence length="148" mass="16969">MSGGIRPYPGGMDWIGAKRILAVMNLKKTHLVILEILLHEGRMDVYDYQLMGMEHAKFLTFIQPLKQSGIMKHLPDKFLNEPWDFEGRLEPMVTNETKVVCGSYLLVFIEHLITRTSIQPPQTPLCDNTIGRMQWVWSSGIVSRSLEP</sequence>
<dbReference type="SUPFAM" id="SSF54001">
    <property type="entry name" value="Cysteine proteinases"/>
    <property type="match status" value="1"/>
</dbReference>
<dbReference type="Proteomes" id="UP000824120">
    <property type="component" value="Chromosome 5"/>
</dbReference>
<name>A0A9J5Z111_SOLCO</name>
<dbReference type="AlphaFoldDB" id="A0A9J5Z111"/>
<proteinExistence type="predicted"/>
<organism evidence="1 2">
    <name type="scientific">Solanum commersonii</name>
    <name type="common">Commerson's wild potato</name>
    <name type="synonym">Commerson's nightshade</name>
    <dbReference type="NCBI Taxonomy" id="4109"/>
    <lineage>
        <taxon>Eukaryota</taxon>
        <taxon>Viridiplantae</taxon>
        <taxon>Streptophyta</taxon>
        <taxon>Embryophyta</taxon>
        <taxon>Tracheophyta</taxon>
        <taxon>Spermatophyta</taxon>
        <taxon>Magnoliopsida</taxon>
        <taxon>eudicotyledons</taxon>
        <taxon>Gunneridae</taxon>
        <taxon>Pentapetalae</taxon>
        <taxon>asterids</taxon>
        <taxon>lamiids</taxon>
        <taxon>Solanales</taxon>
        <taxon>Solanaceae</taxon>
        <taxon>Solanoideae</taxon>
        <taxon>Solaneae</taxon>
        <taxon>Solanum</taxon>
    </lineage>
</organism>
<protein>
    <submittedName>
        <fullName evidence="1">Uncharacterized protein</fullName>
    </submittedName>
</protein>